<feature type="domain" description="Vitellogenin" evidence="8">
    <location>
        <begin position="22"/>
        <end position="650"/>
    </location>
</feature>
<keyword evidence="5" id="KW-0325">Glycoprotein</keyword>
<comment type="caution">
    <text evidence="6">Lacks conserved residue(s) required for the propagation of feature annotation.</text>
</comment>
<dbReference type="GeneTree" id="ENSGT00530000064273"/>
<evidence type="ECO:0000313" key="10">
    <source>
        <dbReference type="Proteomes" id="UP000265160"/>
    </source>
</evidence>
<dbReference type="PROSITE" id="PS51211">
    <property type="entry name" value="VITELLOGENIN"/>
    <property type="match status" value="1"/>
</dbReference>
<feature type="signal peptide" evidence="7">
    <location>
        <begin position="1"/>
        <end position="18"/>
    </location>
</feature>
<dbReference type="Gene3D" id="2.20.80.10">
    <property type="entry name" value="Lipovitellin-phosvitin complex, chain A, domain 4"/>
    <property type="match status" value="1"/>
</dbReference>
<dbReference type="InterPro" id="IPR011030">
    <property type="entry name" value="Lipovitellin_superhlx_dom"/>
</dbReference>
<dbReference type="InterPro" id="IPR015258">
    <property type="entry name" value="Vitellinogen_b-sht_shell"/>
</dbReference>
<dbReference type="GO" id="GO:0005319">
    <property type="term" value="F:lipid transporter activity"/>
    <property type="evidence" value="ECO:0007669"/>
    <property type="project" value="InterPro"/>
</dbReference>
<sequence length="1194" mass="134578">KLQLFICLIVAYTKSLWSNLTLNHRKTYEYKYEGEVKFGSGKPNRAESGVRIQCNIKISGESPQVFILQVSDVTFAELNGITGKSDFSQCPKLSQRIAAQLAKPFKFEHINGHVRQIQAAPDVTETTINIVRGMLSFFHATVKTSPTVYELEEVGIHGMCPNNYATEINKQTNNMNVTQVVDIDHCRIKAAMQNGMAFAVLDKETKQRGESMISTVQYLYTIQPTEEGGMVKSAYALEQQHFSPFNVKGGSFRMEANEGGKPANVGQLQNRGDIVHKLVNSNANIPLVMQDLAEPKAKAIRMIKQLAEDHKNQIKKETTEDTLKVYQLLRMLQDRDLDEMWVELARNNEHRRFFLDMVAEINDDRVLKFLHKRFISKDVSANEAVQTLLIAMNHLQPRAELVEKAKEIMNMEFIKSNPHLWTAAMFSFGSLVYKYCAYHSPCPQAAVQPLLNLANEGLRNHNETKMFIALRALGNAGHPGSIKTITNFLPGVAANPVDVSCRVQSAAMQALRLTARRDPYSVQEIALKVFLQKNCAPETNMMAIMVMFNTKPSAALVSTLTAHLEREKDIHLASFAYSYLENIARSKTPDNHNLSIYCSLAMKSLAAKFGRLSYNSRSFRMDMFDDDLLMGTSASFNMLGGPTSVLPTEIISQQKYFAIGRIMKLMEFGIRSETLKQLIGPSIPGFKGDFSFSDFQAIYNVLKNWESLPNDKPIISAYSRLSGQEFFFVNIQKDLLEYIKAVSPSAPKGTPVWAAIEQLQKGLSWHWTKPLLNIEARLLQATTLGLPVEIAKYYQTVTGITINAKAAINPPQAQHLGDLINADISLESEGVVGFTKDFWIFHGINTELFQCGSEMKSKAPVELPMKLSAKINVGKRVLELDIPACKNEFELISFRYVKIMIMYSQHLWKITVTRSFIENWQQLLLDYCFSFKQQPTPNNWWRKANMCAKSSMYGVGVCVDYDIRRQYFNNEYPLYSIMGFTHAAIRVVPGIHSKFRAPYAQMTFMSCFFTHMRHMRLLLLNVFFTHITNKKASPQPVVSIKAIAMSGNQNLEGFDMTLYNPSEGDTLKAQMIMSHIGDAANWKMCVDASAQSPANVKAMISWGAQCKPYKISVMAAAAQFDILITFSTNFLEMFFVLMDFIHSRMERYIPGMALLYGFNQTSESNANQEVSASIVCASSDSIDVTIKLPKQVVI</sequence>
<dbReference type="InterPro" id="IPR015817">
    <property type="entry name" value="Vitellinogen_open_b-sht_sub1"/>
</dbReference>
<dbReference type="SMART" id="SM01170">
    <property type="entry name" value="DUF1944"/>
    <property type="match status" value="1"/>
</dbReference>
<dbReference type="PANTHER" id="PTHR23345:SF29">
    <property type="entry name" value="VITELLOGENIN 3, PHOSVITINLESS"/>
    <property type="match status" value="1"/>
</dbReference>
<dbReference type="Pfam" id="PF01347">
    <property type="entry name" value="Vitellogenin_N"/>
    <property type="match status" value="1"/>
</dbReference>
<keyword evidence="2 7" id="KW-0732">Signal</keyword>
<dbReference type="InterPro" id="IPR015819">
    <property type="entry name" value="Lipid_transp_b-sht_shell"/>
</dbReference>
<dbReference type="Pfam" id="PF09172">
    <property type="entry name" value="Vit_open_b-sht"/>
    <property type="match status" value="1"/>
</dbReference>
<dbReference type="InterPro" id="IPR015255">
    <property type="entry name" value="Vitellinogen_open_b-sht"/>
</dbReference>
<accession>A0A3P9DJ07</accession>
<feature type="disulfide bond" evidence="6">
    <location>
        <begin position="160"/>
        <end position="186"/>
    </location>
</feature>
<dbReference type="AlphaFoldDB" id="A0A3P9DJ07"/>
<dbReference type="Pfam" id="PF09175">
    <property type="entry name" value="Vit_b-sht_shell"/>
    <property type="match status" value="1"/>
</dbReference>
<dbReference type="GO" id="GO:0032355">
    <property type="term" value="P:response to estradiol"/>
    <property type="evidence" value="ECO:0007669"/>
    <property type="project" value="TreeGrafter"/>
</dbReference>
<dbReference type="GO" id="GO:0045735">
    <property type="term" value="F:nutrient reservoir activity"/>
    <property type="evidence" value="ECO:0007669"/>
    <property type="project" value="UniProtKB-KW"/>
</dbReference>
<dbReference type="SUPFAM" id="SSF48431">
    <property type="entry name" value="Lipovitellin-phosvitin complex, superhelical domain"/>
    <property type="match status" value="1"/>
</dbReference>
<evidence type="ECO:0000256" key="6">
    <source>
        <dbReference type="PROSITE-ProRule" id="PRU00557"/>
    </source>
</evidence>
<dbReference type="InterPro" id="IPR015816">
    <property type="entry name" value="Vitellinogen_b-sht_N"/>
</dbReference>
<keyword evidence="10" id="KW-1185">Reference proteome</keyword>
<evidence type="ECO:0000256" key="4">
    <source>
        <dbReference type="ARBA" id="ARBA00023157"/>
    </source>
</evidence>
<reference evidence="9" key="3">
    <citation type="submission" date="2025-09" db="UniProtKB">
        <authorList>
            <consortium name="Ensembl"/>
        </authorList>
    </citation>
    <scope>IDENTIFICATION</scope>
</reference>
<dbReference type="SUPFAM" id="SSF56968">
    <property type="entry name" value="Lipovitellin-phosvitin complex, beta-sheet shell regions"/>
    <property type="match status" value="3"/>
</dbReference>
<dbReference type="SMART" id="SM01169">
    <property type="entry name" value="DUF1943"/>
    <property type="match status" value="1"/>
</dbReference>
<dbReference type="SMART" id="SM00638">
    <property type="entry name" value="LPD_N"/>
    <property type="match status" value="1"/>
</dbReference>
<dbReference type="PANTHER" id="PTHR23345">
    <property type="entry name" value="VITELLOGENIN-RELATED"/>
    <property type="match status" value="1"/>
</dbReference>
<protein>
    <submittedName>
        <fullName evidence="9">Vitellogenin 3, phosvitinless</fullName>
    </submittedName>
</protein>
<dbReference type="InterPro" id="IPR050733">
    <property type="entry name" value="Vitellogenin/Apolipophorin"/>
</dbReference>
<feature type="chain" id="PRO_5018246307" evidence="7">
    <location>
        <begin position="19"/>
        <end position="1194"/>
    </location>
</feature>
<evidence type="ECO:0000256" key="3">
    <source>
        <dbReference type="ARBA" id="ARBA00022761"/>
    </source>
</evidence>
<evidence type="ECO:0000256" key="5">
    <source>
        <dbReference type="ARBA" id="ARBA00023180"/>
    </source>
</evidence>
<keyword evidence="1" id="KW-0597">Phosphoprotein</keyword>
<evidence type="ECO:0000313" key="9">
    <source>
        <dbReference type="Ensembl" id="ENSMZEP00005034136.1"/>
    </source>
</evidence>
<keyword evidence="3" id="KW-0758">Storage protein</keyword>
<dbReference type="Gene3D" id="2.30.230.10">
    <property type="entry name" value="Lipovitellin, beta-sheet shell regions, chain A"/>
    <property type="match status" value="1"/>
</dbReference>
<evidence type="ECO:0000256" key="1">
    <source>
        <dbReference type="ARBA" id="ARBA00022553"/>
    </source>
</evidence>
<proteinExistence type="predicted"/>
<name>A0A3P9DJ07_9CICH</name>
<dbReference type="Gene3D" id="2.20.50.20">
    <property type="entry name" value="Lipovitellin. Chain A, domain 3"/>
    <property type="match status" value="2"/>
</dbReference>
<reference evidence="9" key="2">
    <citation type="submission" date="2025-08" db="UniProtKB">
        <authorList>
            <consortium name="Ensembl"/>
        </authorList>
    </citation>
    <scope>IDENTIFICATION</scope>
</reference>
<evidence type="ECO:0000259" key="8">
    <source>
        <dbReference type="PROSITE" id="PS51211"/>
    </source>
</evidence>
<evidence type="ECO:0000256" key="7">
    <source>
        <dbReference type="SAM" id="SignalP"/>
    </source>
</evidence>
<dbReference type="Gene3D" id="2.20.90.10">
    <property type="entry name" value="Vitellinogen, beta-sheet shell domain"/>
    <property type="match status" value="1"/>
</dbReference>
<dbReference type="Ensembl" id="ENSMZET00005035334.1">
    <property type="protein sequence ID" value="ENSMZEP00005034136.1"/>
    <property type="gene ID" value="ENSMZEG00005018044.1"/>
</dbReference>
<dbReference type="InterPro" id="IPR037088">
    <property type="entry name" value="Vitellinogen_b-sht_shell_sf"/>
</dbReference>
<dbReference type="Gene3D" id="1.25.10.20">
    <property type="entry name" value="Vitellinogen, superhelical"/>
    <property type="match status" value="1"/>
</dbReference>
<keyword evidence="4 6" id="KW-1015">Disulfide bond</keyword>
<dbReference type="InterPro" id="IPR001747">
    <property type="entry name" value="Vitellogenin_N"/>
</dbReference>
<dbReference type="Proteomes" id="UP000265160">
    <property type="component" value="LG15"/>
</dbReference>
<evidence type="ECO:0000256" key="2">
    <source>
        <dbReference type="ARBA" id="ARBA00022729"/>
    </source>
</evidence>
<dbReference type="GO" id="GO:0071391">
    <property type="term" value="P:cellular response to estrogen stimulus"/>
    <property type="evidence" value="ECO:0007669"/>
    <property type="project" value="TreeGrafter"/>
</dbReference>
<organism evidence="9 10">
    <name type="scientific">Maylandia zebra</name>
    <name type="common">zebra mbuna</name>
    <dbReference type="NCBI Taxonomy" id="106582"/>
    <lineage>
        <taxon>Eukaryota</taxon>
        <taxon>Metazoa</taxon>
        <taxon>Chordata</taxon>
        <taxon>Craniata</taxon>
        <taxon>Vertebrata</taxon>
        <taxon>Euteleostomi</taxon>
        <taxon>Actinopterygii</taxon>
        <taxon>Neopterygii</taxon>
        <taxon>Teleostei</taxon>
        <taxon>Neoteleostei</taxon>
        <taxon>Acanthomorphata</taxon>
        <taxon>Ovalentaria</taxon>
        <taxon>Cichlomorphae</taxon>
        <taxon>Cichliformes</taxon>
        <taxon>Cichlidae</taxon>
        <taxon>African cichlids</taxon>
        <taxon>Pseudocrenilabrinae</taxon>
        <taxon>Haplochromini</taxon>
        <taxon>Maylandia</taxon>
        <taxon>Maylandia zebra complex</taxon>
    </lineage>
</organism>
<reference evidence="9 10" key="1">
    <citation type="journal article" date="2014" name="Nature">
        <title>The genomic substrate for adaptive radiation in African cichlid fish.</title>
        <authorList>
            <person name="Brawand D."/>
            <person name="Wagner C.E."/>
            <person name="Li Y.I."/>
            <person name="Malinsky M."/>
            <person name="Keller I."/>
            <person name="Fan S."/>
            <person name="Simakov O."/>
            <person name="Ng A.Y."/>
            <person name="Lim Z.W."/>
            <person name="Bezault E."/>
            <person name="Turner-Maier J."/>
            <person name="Johnson J."/>
            <person name="Alcazar R."/>
            <person name="Noh H.J."/>
            <person name="Russell P."/>
            <person name="Aken B."/>
            <person name="Alfoldi J."/>
            <person name="Amemiya C."/>
            <person name="Azzouzi N."/>
            <person name="Baroiller J.F."/>
            <person name="Barloy-Hubler F."/>
            <person name="Berlin A."/>
            <person name="Bloomquist R."/>
            <person name="Carleton K.L."/>
            <person name="Conte M.A."/>
            <person name="D'Cotta H."/>
            <person name="Eshel O."/>
            <person name="Gaffney L."/>
            <person name="Galibert F."/>
            <person name="Gante H.F."/>
            <person name="Gnerre S."/>
            <person name="Greuter L."/>
            <person name="Guyon R."/>
            <person name="Haddad N.S."/>
            <person name="Haerty W."/>
            <person name="Harris R.M."/>
            <person name="Hofmann H.A."/>
            <person name="Hourlier T."/>
            <person name="Hulata G."/>
            <person name="Jaffe D.B."/>
            <person name="Lara M."/>
            <person name="Lee A.P."/>
            <person name="MacCallum I."/>
            <person name="Mwaiko S."/>
            <person name="Nikaido M."/>
            <person name="Nishihara H."/>
            <person name="Ozouf-Costaz C."/>
            <person name="Penman D.J."/>
            <person name="Przybylski D."/>
            <person name="Rakotomanga M."/>
            <person name="Renn S.C.P."/>
            <person name="Ribeiro F.J."/>
            <person name="Ron M."/>
            <person name="Salzburger W."/>
            <person name="Sanchez-Pulido L."/>
            <person name="Santos M.E."/>
            <person name="Searle S."/>
            <person name="Sharpe T."/>
            <person name="Swofford R."/>
            <person name="Tan F.J."/>
            <person name="Williams L."/>
            <person name="Young S."/>
            <person name="Yin S."/>
            <person name="Okada N."/>
            <person name="Kocher T.D."/>
            <person name="Miska E.A."/>
            <person name="Lander E.S."/>
            <person name="Venkatesh B."/>
            <person name="Fernald R.D."/>
            <person name="Meyer A."/>
            <person name="Ponting C.P."/>
            <person name="Streelman J.T."/>
            <person name="Lindblad-Toh K."/>
            <person name="Seehausen O."/>
            <person name="Di Palma F."/>
        </authorList>
    </citation>
    <scope>NUCLEOTIDE SEQUENCE</scope>
</reference>